<dbReference type="Pfam" id="PF22124">
    <property type="entry name" value="Glyco_hydro_95_cat"/>
    <property type="match status" value="1"/>
</dbReference>
<feature type="domain" description="Glycosyl hydrolase family 95 catalytic" evidence="2">
    <location>
        <begin position="276"/>
        <end position="583"/>
    </location>
</feature>
<dbReference type="InterPro" id="IPR049053">
    <property type="entry name" value="AFCA-like_C"/>
</dbReference>
<dbReference type="AlphaFoldDB" id="A0A972GY76"/>
<organism evidence="3 4">
    <name type="scientific">Paenibacillus foliorum</name>
    <dbReference type="NCBI Taxonomy" id="2654974"/>
    <lineage>
        <taxon>Bacteria</taxon>
        <taxon>Bacillati</taxon>
        <taxon>Bacillota</taxon>
        <taxon>Bacilli</taxon>
        <taxon>Bacillales</taxon>
        <taxon>Paenibacillaceae</taxon>
        <taxon>Paenibacillus</taxon>
    </lineage>
</organism>
<dbReference type="InterPro" id="IPR054363">
    <property type="entry name" value="GH95_cat"/>
</dbReference>
<dbReference type="InterPro" id="IPR008928">
    <property type="entry name" value="6-hairpin_glycosidase_sf"/>
</dbReference>
<comment type="caution">
    <text evidence="3">The sequence shown here is derived from an EMBL/GenBank/DDBJ whole genome shotgun (WGS) entry which is preliminary data.</text>
</comment>
<reference evidence="3" key="1">
    <citation type="submission" date="2019-10" db="EMBL/GenBank/DDBJ databases">
        <title>Description of Paenibacillus glebae sp. nov.</title>
        <authorList>
            <person name="Carlier A."/>
            <person name="Qi S."/>
        </authorList>
    </citation>
    <scope>NUCLEOTIDE SEQUENCE</scope>
    <source>
        <strain evidence="3">LMG 31456</strain>
    </source>
</reference>
<feature type="domain" description="Alpha fucosidase A-like C-terminal" evidence="1">
    <location>
        <begin position="607"/>
        <end position="698"/>
    </location>
</feature>
<dbReference type="GO" id="GO:0005975">
    <property type="term" value="P:carbohydrate metabolic process"/>
    <property type="evidence" value="ECO:0007669"/>
    <property type="project" value="InterPro"/>
</dbReference>
<protein>
    <recommendedName>
        <fullName evidence="5">Alpha-L-fucosidase</fullName>
    </recommendedName>
</protein>
<gene>
    <name evidence="3" type="ORF">GC093_05740</name>
</gene>
<evidence type="ECO:0008006" key="5">
    <source>
        <dbReference type="Google" id="ProtNLM"/>
    </source>
</evidence>
<keyword evidence="4" id="KW-1185">Reference proteome</keyword>
<dbReference type="Pfam" id="PF21307">
    <property type="entry name" value="Glyco_hydro_95_C"/>
    <property type="match status" value="1"/>
</dbReference>
<evidence type="ECO:0000313" key="4">
    <source>
        <dbReference type="Proteomes" id="UP000641588"/>
    </source>
</evidence>
<evidence type="ECO:0000313" key="3">
    <source>
        <dbReference type="EMBL" id="NOU92731.1"/>
    </source>
</evidence>
<dbReference type="InterPro" id="IPR012341">
    <property type="entry name" value="6hp_glycosidase-like_sf"/>
</dbReference>
<dbReference type="PANTHER" id="PTHR31084">
    <property type="entry name" value="ALPHA-L-FUCOSIDASE 2"/>
    <property type="match status" value="1"/>
</dbReference>
<dbReference type="Gene3D" id="1.50.10.10">
    <property type="match status" value="1"/>
</dbReference>
<dbReference type="EMBL" id="WHOD01000022">
    <property type="protein sequence ID" value="NOU92731.1"/>
    <property type="molecule type" value="Genomic_DNA"/>
</dbReference>
<name>A0A972GY76_9BACL</name>
<accession>A0A972GY76</accession>
<sequence length="753" mass="85010">MFFLIQNHIDWPSFLARHDMTWSVKPISWDEGAFIGNGMIGAMVYSEEHRDKRNVLRFVLGRTDVTARKPGGGYPPRVPVGELHLELVGWLYQPLSIRVDLWNAELCAEITTTVGTVKVRAFVHSVDMTLAVELETSEEEAGAQMQWYAFSEVDGVLKNADGKNLNQYIPQAEVTRHTLEDMTVGLQQFSPQGGCTTIWKEERNAKEPNRRILYLTIANGSEESVQEQACAVIRKAASQSWETWVESHRSWWHDYYQQSFVSIPDTMLEGFYWIQMYKLASATRADGMIIDNQGPWLAPTPWAGVWFNMNVQMSYSPVYTSNRLHIGESLVRAFRENFDHLPGNLPEAYRADSSGLPRSCSYDLINPVGTEIGNLTWICHNLWRQYRYSMDAKLLEELLYPLLKRSVQYYLHLLEEGDDGKLHLPPTVSPEYGSFLQMTVPDTHYDLALLQWGCETLLQSSEILGLQEEEAAIRSRWSETLERLVPLPVDETGFMIGRDQPLEFGHRHFSHLMALFPLHLISGDNENERELIVRTLRHWFSMEGDLRGFTFTSAASTAAALGEGEEAHSYLKSFMHLIKPNTMYKEAGPVMESPLAAAEAIQDMLLQSWGDTIRVFPAIPSEWAEAVFHDLRTEGAFLVSAVRSAGATSWIRIKSLAGQPCRIQTGMIGDIGISGGEAAQLRQLANGVCELGLEQGQEVILYAKIDNVTSAPGAEQLANNEQWKIEPVPADSHLCGYFGSRKPWRLYGLPIKS</sequence>
<proteinExistence type="predicted"/>
<dbReference type="GO" id="GO:0004560">
    <property type="term" value="F:alpha-L-fucosidase activity"/>
    <property type="evidence" value="ECO:0007669"/>
    <property type="project" value="TreeGrafter"/>
</dbReference>
<evidence type="ECO:0000259" key="1">
    <source>
        <dbReference type="Pfam" id="PF21307"/>
    </source>
</evidence>
<dbReference type="Proteomes" id="UP000641588">
    <property type="component" value="Unassembled WGS sequence"/>
</dbReference>
<evidence type="ECO:0000259" key="2">
    <source>
        <dbReference type="Pfam" id="PF22124"/>
    </source>
</evidence>
<dbReference type="SUPFAM" id="SSF48208">
    <property type="entry name" value="Six-hairpin glycosidases"/>
    <property type="match status" value="1"/>
</dbReference>
<dbReference type="PANTHER" id="PTHR31084:SF0">
    <property type="entry name" value="ALPHA-L-FUCOSIDASE 2"/>
    <property type="match status" value="1"/>
</dbReference>